<dbReference type="PANTHER" id="PTHR46585">
    <property type="entry name" value="INTEGRASE CORE DOMAIN CONTAINING PROTEIN"/>
    <property type="match status" value="1"/>
</dbReference>
<evidence type="ECO:0000313" key="3">
    <source>
        <dbReference type="Proteomes" id="UP000886998"/>
    </source>
</evidence>
<proteinExistence type="predicted"/>
<protein>
    <submittedName>
        <fullName evidence="2">Uncharacterized transposon-derived protein F54H12.3</fullName>
    </submittedName>
</protein>
<gene>
    <name evidence="2" type="primary">F54H12.3_18</name>
    <name evidence="2" type="ORF">TNIN_78401</name>
</gene>
<dbReference type="Pfam" id="PF00385">
    <property type="entry name" value="Chromo"/>
    <property type="match status" value="1"/>
</dbReference>
<dbReference type="OrthoDB" id="6426234at2759"/>
<dbReference type="PROSITE" id="PS50013">
    <property type="entry name" value="CHROMO_2"/>
    <property type="match status" value="1"/>
</dbReference>
<dbReference type="EMBL" id="BMAV01014154">
    <property type="protein sequence ID" value="GFY62252.1"/>
    <property type="molecule type" value="Genomic_DNA"/>
</dbReference>
<dbReference type="AlphaFoldDB" id="A0A8X6Y0N8"/>
<dbReference type="InterPro" id="IPR016197">
    <property type="entry name" value="Chromo-like_dom_sf"/>
</dbReference>
<evidence type="ECO:0000259" key="1">
    <source>
        <dbReference type="PROSITE" id="PS50013"/>
    </source>
</evidence>
<dbReference type="InterPro" id="IPR000953">
    <property type="entry name" value="Chromo/chromo_shadow_dom"/>
</dbReference>
<accession>A0A8X6Y0N8</accession>
<keyword evidence="3" id="KW-1185">Reference proteome</keyword>
<feature type="domain" description="Chromo" evidence="1">
    <location>
        <begin position="110"/>
        <end position="154"/>
    </location>
</feature>
<dbReference type="Proteomes" id="UP000886998">
    <property type="component" value="Unassembled WGS sequence"/>
</dbReference>
<sequence>MIAFLAQPVSLLIKSHPTWSHTFLKKVYGYDVDISYKFNVDDQVRISKTKKTFRRGYLPNWSDEMFAIDKRFVSNPPTYVLKDLKGETLKSRFYESELQRVSKSSPDTFTSVEKVLRTKRKRDNKEFFVKWRGFDNRFNSWVKAKWMKRFQIST</sequence>
<dbReference type="PANTHER" id="PTHR46585:SF1">
    <property type="entry name" value="CHROMO DOMAIN-CONTAINING PROTEIN"/>
    <property type="match status" value="1"/>
</dbReference>
<dbReference type="SUPFAM" id="SSF54160">
    <property type="entry name" value="Chromo domain-like"/>
    <property type="match status" value="1"/>
</dbReference>
<comment type="caution">
    <text evidence="2">The sequence shown here is derived from an EMBL/GenBank/DDBJ whole genome shotgun (WGS) entry which is preliminary data.</text>
</comment>
<organism evidence="2 3">
    <name type="scientific">Trichonephila inaurata madagascariensis</name>
    <dbReference type="NCBI Taxonomy" id="2747483"/>
    <lineage>
        <taxon>Eukaryota</taxon>
        <taxon>Metazoa</taxon>
        <taxon>Ecdysozoa</taxon>
        <taxon>Arthropoda</taxon>
        <taxon>Chelicerata</taxon>
        <taxon>Arachnida</taxon>
        <taxon>Araneae</taxon>
        <taxon>Araneomorphae</taxon>
        <taxon>Entelegynae</taxon>
        <taxon>Araneoidea</taxon>
        <taxon>Nephilidae</taxon>
        <taxon>Trichonephila</taxon>
        <taxon>Trichonephila inaurata</taxon>
    </lineage>
</organism>
<reference evidence="2" key="1">
    <citation type="submission" date="2020-08" db="EMBL/GenBank/DDBJ databases">
        <title>Multicomponent nature underlies the extraordinary mechanical properties of spider dragline silk.</title>
        <authorList>
            <person name="Kono N."/>
            <person name="Nakamura H."/>
            <person name="Mori M."/>
            <person name="Yoshida Y."/>
            <person name="Ohtoshi R."/>
            <person name="Malay A.D."/>
            <person name="Moran D.A.P."/>
            <person name="Tomita M."/>
            <person name="Numata K."/>
            <person name="Arakawa K."/>
        </authorList>
    </citation>
    <scope>NUCLEOTIDE SEQUENCE</scope>
</reference>
<name>A0A8X6Y0N8_9ARAC</name>
<dbReference type="InterPro" id="IPR023780">
    <property type="entry name" value="Chromo_domain"/>
</dbReference>
<dbReference type="GO" id="GO:0005694">
    <property type="term" value="C:chromosome"/>
    <property type="evidence" value="ECO:0007669"/>
    <property type="project" value="UniProtKB-ARBA"/>
</dbReference>
<dbReference type="Gene3D" id="2.40.50.40">
    <property type="match status" value="1"/>
</dbReference>
<dbReference type="CDD" id="cd00024">
    <property type="entry name" value="CD_CSD"/>
    <property type="match status" value="1"/>
</dbReference>
<evidence type="ECO:0000313" key="2">
    <source>
        <dbReference type="EMBL" id="GFY62252.1"/>
    </source>
</evidence>